<reference evidence="2" key="2">
    <citation type="submission" date="2015-01" db="EMBL/GenBank/DDBJ databases">
        <title>Evolutionary Origins and Diversification of the Mycorrhizal Mutualists.</title>
        <authorList>
            <consortium name="DOE Joint Genome Institute"/>
            <consortium name="Mycorrhizal Genomics Consortium"/>
            <person name="Kohler A."/>
            <person name="Kuo A."/>
            <person name="Nagy L.G."/>
            <person name="Floudas D."/>
            <person name="Copeland A."/>
            <person name="Barry K.W."/>
            <person name="Cichocki N."/>
            <person name="Veneault-Fourrey C."/>
            <person name="LaButti K."/>
            <person name="Lindquist E.A."/>
            <person name="Lipzen A."/>
            <person name="Lundell T."/>
            <person name="Morin E."/>
            <person name="Murat C."/>
            <person name="Riley R."/>
            <person name="Ohm R."/>
            <person name="Sun H."/>
            <person name="Tunlid A."/>
            <person name="Henrissat B."/>
            <person name="Grigoriev I.V."/>
            <person name="Hibbett D.S."/>
            <person name="Martin F."/>
        </authorList>
    </citation>
    <scope>NUCLEOTIDE SEQUENCE [LARGE SCALE GENOMIC DNA]</scope>
    <source>
        <strain evidence="2">441</strain>
    </source>
</reference>
<dbReference type="EMBL" id="KN833686">
    <property type="protein sequence ID" value="KIK30641.1"/>
    <property type="molecule type" value="Genomic_DNA"/>
</dbReference>
<dbReference type="HOGENOM" id="CLU_3093091_0_0_1"/>
<keyword evidence="2" id="KW-1185">Reference proteome</keyword>
<dbReference type="AlphaFoldDB" id="A0A0C9ZMG9"/>
<sequence length="52" mass="5784">MDKNTRPYSCVPRICLRHRELSTPESLEGSISLGSFGLFVRTNRAQTAESDG</sequence>
<feature type="non-terminal residue" evidence="1">
    <location>
        <position position="1"/>
    </location>
</feature>
<proteinExistence type="predicted"/>
<organism evidence="1 2">
    <name type="scientific">Pisolithus microcarpus 441</name>
    <dbReference type="NCBI Taxonomy" id="765257"/>
    <lineage>
        <taxon>Eukaryota</taxon>
        <taxon>Fungi</taxon>
        <taxon>Dikarya</taxon>
        <taxon>Basidiomycota</taxon>
        <taxon>Agaricomycotina</taxon>
        <taxon>Agaricomycetes</taxon>
        <taxon>Agaricomycetidae</taxon>
        <taxon>Boletales</taxon>
        <taxon>Sclerodermatineae</taxon>
        <taxon>Pisolithaceae</taxon>
        <taxon>Pisolithus</taxon>
    </lineage>
</organism>
<protein>
    <submittedName>
        <fullName evidence="1">Uncharacterized protein</fullName>
    </submittedName>
</protein>
<gene>
    <name evidence="1" type="ORF">PISMIDRAFT_670717</name>
</gene>
<evidence type="ECO:0000313" key="1">
    <source>
        <dbReference type="EMBL" id="KIK30641.1"/>
    </source>
</evidence>
<dbReference type="Proteomes" id="UP000054018">
    <property type="component" value="Unassembled WGS sequence"/>
</dbReference>
<accession>A0A0C9ZMG9</accession>
<name>A0A0C9ZMG9_9AGAM</name>
<reference evidence="1 2" key="1">
    <citation type="submission" date="2014-04" db="EMBL/GenBank/DDBJ databases">
        <authorList>
            <consortium name="DOE Joint Genome Institute"/>
            <person name="Kuo A."/>
            <person name="Kohler A."/>
            <person name="Costa M.D."/>
            <person name="Nagy L.G."/>
            <person name="Floudas D."/>
            <person name="Copeland A."/>
            <person name="Barry K.W."/>
            <person name="Cichocki N."/>
            <person name="Veneault-Fourrey C."/>
            <person name="LaButti K."/>
            <person name="Lindquist E.A."/>
            <person name="Lipzen A."/>
            <person name="Lundell T."/>
            <person name="Morin E."/>
            <person name="Murat C."/>
            <person name="Sun H."/>
            <person name="Tunlid A."/>
            <person name="Henrissat B."/>
            <person name="Grigoriev I.V."/>
            <person name="Hibbett D.S."/>
            <person name="Martin F."/>
            <person name="Nordberg H.P."/>
            <person name="Cantor M.N."/>
            <person name="Hua S.X."/>
        </authorList>
    </citation>
    <scope>NUCLEOTIDE SEQUENCE [LARGE SCALE GENOMIC DNA]</scope>
    <source>
        <strain evidence="1 2">441</strain>
    </source>
</reference>
<evidence type="ECO:0000313" key="2">
    <source>
        <dbReference type="Proteomes" id="UP000054018"/>
    </source>
</evidence>